<dbReference type="AlphaFoldDB" id="A0A9X1ZZU5"/>
<protein>
    <submittedName>
        <fullName evidence="3">DUF1524 domain-containing protein</fullName>
    </submittedName>
</protein>
<dbReference type="Pfam" id="PF07510">
    <property type="entry name" value="GmrSD_C"/>
    <property type="match status" value="1"/>
</dbReference>
<dbReference type="EMBL" id="JAKLJA010000098">
    <property type="protein sequence ID" value="MCG5079082.1"/>
    <property type="molecule type" value="Genomic_DNA"/>
</dbReference>
<keyword evidence="4" id="KW-1185">Reference proteome</keyword>
<reference evidence="3" key="1">
    <citation type="submission" date="2022-01" db="EMBL/GenBank/DDBJ databases">
        <title>Genome sequence and assembly of Parabukholderia sp. RG36.</title>
        <authorList>
            <person name="Chhetri G."/>
        </authorList>
    </citation>
    <scope>NUCLEOTIDE SEQUENCE</scope>
    <source>
        <strain evidence="3">RG36</strain>
    </source>
</reference>
<dbReference type="InterPro" id="IPR004919">
    <property type="entry name" value="GmrSD_N"/>
</dbReference>
<dbReference type="PANTHER" id="PTHR35149:SF2">
    <property type="entry name" value="DUF262 DOMAIN-CONTAINING PROTEIN"/>
    <property type="match status" value="1"/>
</dbReference>
<evidence type="ECO:0000313" key="3">
    <source>
        <dbReference type="EMBL" id="MCG5079082.1"/>
    </source>
</evidence>
<sequence>MESALGCRGIRIFNDVLAVADGPDGAIHFLGSVVWVGSESGDAVLQQRLVIDGQQRLTTCLLLIMALRDHLKHSGAQVAPADSPDALHNQYLVNPYVDKPELQSKLQLRRVDNEWLQHLLLEAPEPTDQQSQVPSNLDYLRNLIATADSARILKGIRRLMIVSVSLSPGQDNPQLIFESLNSTGVKLAQADLVRNYVLMGHPERVQTNWYLKYWRPLEEAFGTSYRALFDSFLRDFLTLELRPAKPFKLENVYVEFKRWYPAYLNRSENHDQAVGQLQRMARFGRYYCLFMIGPDESPKIEARLARLRKLVEVAATTIMVLYERFYQDKTLDADEFCEAIDTLESYVFRRSVLGAETRSGGTVFSNLASKIRCDAPLKSLKARLAIMGRGKEFPGDEEFKLALTTADLYHRRTCFYMLERLTNSGKEKSALDGLSIEHVLPQKAELSDEWKAMLGHQWREIQQEWLHRLGNLTLSGFNSELQAAPFQKKRDLKPGGYADSSVWLNRELAKLDRWTPSEMNARGQLLAELALKVWPALTADDAAIKKARLDDAVQAAGGKTRADLKCDGSVQMWLGKLADFAVALGDDVTEVVSPRSILFHEPAWFAELLPRANGIDIRLACEATELATVTTGVQATSQWARIANSAVQGTEGSTYYVNSDAKLDAACALIRKAYELASDEVS</sequence>
<feature type="domain" description="GmrSD restriction endonucleases N-terminal" evidence="1">
    <location>
        <begin position="27"/>
        <end position="197"/>
    </location>
</feature>
<dbReference type="Pfam" id="PF03235">
    <property type="entry name" value="GmrSD_N"/>
    <property type="match status" value="1"/>
</dbReference>
<gene>
    <name evidence="3" type="ORF">L5014_38235</name>
</gene>
<comment type="caution">
    <text evidence="3">The sequence shown here is derived from an EMBL/GenBank/DDBJ whole genome shotgun (WGS) entry which is preliminary data.</text>
</comment>
<dbReference type="PANTHER" id="PTHR35149">
    <property type="entry name" value="SLL5132 PROTEIN"/>
    <property type="match status" value="1"/>
</dbReference>
<feature type="domain" description="GmrSD restriction endonucleases C-terminal" evidence="2">
    <location>
        <begin position="394"/>
        <end position="528"/>
    </location>
</feature>
<proteinExistence type="predicted"/>
<name>A0A9X1ZZU5_9BURK</name>
<evidence type="ECO:0000259" key="1">
    <source>
        <dbReference type="Pfam" id="PF03235"/>
    </source>
</evidence>
<evidence type="ECO:0000313" key="4">
    <source>
        <dbReference type="Proteomes" id="UP001139308"/>
    </source>
</evidence>
<organism evidence="3 4">
    <name type="scientific">Paraburkholderia tagetis</name>
    <dbReference type="NCBI Taxonomy" id="2913261"/>
    <lineage>
        <taxon>Bacteria</taxon>
        <taxon>Pseudomonadati</taxon>
        <taxon>Pseudomonadota</taxon>
        <taxon>Betaproteobacteria</taxon>
        <taxon>Burkholderiales</taxon>
        <taxon>Burkholderiaceae</taxon>
        <taxon>Paraburkholderia</taxon>
    </lineage>
</organism>
<dbReference type="RefSeq" id="WP_238469047.1">
    <property type="nucleotide sequence ID" value="NZ_JAKLJA010000098.1"/>
</dbReference>
<evidence type="ECO:0000259" key="2">
    <source>
        <dbReference type="Pfam" id="PF07510"/>
    </source>
</evidence>
<accession>A0A9X1ZZU5</accession>
<dbReference type="Proteomes" id="UP001139308">
    <property type="component" value="Unassembled WGS sequence"/>
</dbReference>
<dbReference type="InterPro" id="IPR011089">
    <property type="entry name" value="GmrSD_C"/>
</dbReference>